<name>A0A6P1B847_9BRAD</name>
<dbReference type="InterPro" id="IPR024087">
    <property type="entry name" value="Creatininase-like_sf"/>
</dbReference>
<proteinExistence type="inferred from homology"/>
<keyword evidence="4" id="KW-0862">Zinc</keyword>
<evidence type="ECO:0000256" key="2">
    <source>
        <dbReference type="ARBA" id="ARBA00022723"/>
    </source>
</evidence>
<evidence type="ECO:0000313" key="6">
    <source>
        <dbReference type="EMBL" id="NEU94727.1"/>
    </source>
</evidence>
<accession>A0A6P1B847</accession>
<evidence type="ECO:0000256" key="4">
    <source>
        <dbReference type="ARBA" id="ARBA00022833"/>
    </source>
</evidence>
<dbReference type="SUPFAM" id="SSF102215">
    <property type="entry name" value="Creatininase"/>
    <property type="match status" value="1"/>
</dbReference>
<dbReference type="PANTHER" id="PTHR35005:SF1">
    <property type="entry name" value="2-AMINO-5-FORMYLAMINO-6-RIBOSYLAMINOPYRIMIDIN-4(3H)-ONE 5'-MONOPHOSPHATE DEFORMYLASE"/>
    <property type="match status" value="1"/>
</dbReference>
<evidence type="ECO:0000256" key="3">
    <source>
        <dbReference type="ARBA" id="ARBA00022801"/>
    </source>
</evidence>
<dbReference type="Gene3D" id="3.40.50.10310">
    <property type="entry name" value="Creatininase"/>
    <property type="match status" value="1"/>
</dbReference>
<dbReference type="GO" id="GO:0046872">
    <property type="term" value="F:metal ion binding"/>
    <property type="evidence" value="ECO:0007669"/>
    <property type="project" value="UniProtKB-KW"/>
</dbReference>
<keyword evidence="3" id="KW-0378">Hydrolase</keyword>
<evidence type="ECO:0000313" key="7">
    <source>
        <dbReference type="Proteomes" id="UP000468531"/>
    </source>
</evidence>
<keyword evidence="7" id="KW-1185">Reference proteome</keyword>
<protein>
    <submittedName>
        <fullName evidence="6">Creatininase family protein</fullName>
    </submittedName>
</protein>
<reference evidence="6 7" key="1">
    <citation type="journal article" date="2020" name="Arch. Microbiol.">
        <title>Bradyrhizobium uaiense sp. nov., a new highly efficient cowpea symbiont.</title>
        <authorList>
            <person name="Cabral Michel D."/>
            <person name="Azarias Guimaraes A."/>
            <person name="Martins da Costa E."/>
            <person name="Soares de Carvalho T."/>
            <person name="Balsanelli E."/>
            <person name="Willems A."/>
            <person name="Maltempi de Souza E."/>
            <person name="de Souza Moreira F.M."/>
        </authorList>
    </citation>
    <scope>NUCLEOTIDE SEQUENCE [LARGE SCALE GENOMIC DNA]</scope>
    <source>
        <strain evidence="6 7">UFLA 03-164</strain>
    </source>
</reference>
<dbReference type="EMBL" id="VKHP01000005">
    <property type="protein sequence ID" value="NEU94727.1"/>
    <property type="molecule type" value="Genomic_DNA"/>
</dbReference>
<organism evidence="6 7">
    <name type="scientific">Bradyrhizobium uaiense</name>
    <dbReference type="NCBI Taxonomy" id="2594946"/>
    <lineage>
        <taxon>Bacteria</taxon>
        <taxon>Pseudomonadati</taxon>
        <taxon>Pseudomonadota</taxon>
        <taxon>Alphaproteobacteria</taxon>
        <taxon>Hyphomicrobiales</taxon>
        <taxon>Nitrobacteraceae</taxon>
        <taxon>Bradyrhizobium</taxon>
    </lineage>
</organism>
<gene>
    <name evidence="6" type="ORF">FNJ47_02515</name>
</gene>
<evidence type="ECO:0000256" key="1">
    <source>
        <dbReference type="ARBA" id="ARBA00001947"/>
    </source>
</evidence>
<comment type="cofactor">
    <cofactor evidence="1">
        <name>Zn(2+)</name>
        <dbReference type="ChEBI" id="CHEBI:29105"/>
    </cofactor>
</comment>
<dbReference type="InterPro" id="IPR003785">
    <property type="entry name" value="Creatininase/forma_Hydrolase"/>
</dbReference>
<evidence type="ECO:0000256" key="5">
    <source>
        <dbReference type="ARBA" id="ARBA00024029"/>
    </source>
</evidence>
<comment type="similarity">
    <text evidence="5">Belongs to the creatininase superfamily.</text>
</comment>
<dbReference type="Proteomes" id="UP000468531">
    <property type="component" value="Unassembled WGS sequence"/>
</dbReference>
<sequence>MKERDVMRSEQSRELRIEHLTSSEIAEAIAAGAHTAILPLGAIEQHGPHLPLSMDSDHADALALRIARKLGAALVLPTVRVGYSPHHLGFCGSLSVRPSTLEAICLDYCSSLAAHGFARVVLFSGHIGNYPIMRDFEPRLAAALAPALQVIVYGDSAAILDAWRKSAQSVAGLGSHVGGHADVAETSVMLVLHPEKVRPDRAAAGYLGTVDEEFLRRAFVEGVDAVSPNGVLGDPAGSSKVIGHAALDAVTDLVVEYATAHGARAACHT</sequence>
<dbReference type="PANTHER" id="PTHR35005">
    <property type="entry name" value="3-DEHYDRO-SCYLLO-INOSOSE HYDROLASE"/>
    <property type="match status" value="1"/>
</dbReference>
<dbReference type="Pfam" id="PF02633">
    <property type="entry name" value="Creatininase"/>
    <property type="match status" value="1"/>
</dbReference>
<dbReference type="GO" id="GO:0016811">
    <property type="term" value="F:hydrolase activity, acting on carbon-nitrogen (but not peptide) bonds, in linear amides"/>
    <property type="evidence" value="ECO:0007669"/>
    <property type="project" value="TreeGrafter"/>
</dbReference>
<keyword evidence="2" id="KW-0479">Metal-binding</keyword>
<comment type="caution">
    <text evidence="6">The sequence shown here is derived from an EMBL/GenBank/DDBJ whole genome shotgun (WGS) entry which is preliminary data.</text>
</comment>
<dbReference type="GO" id="GO:0009231">
    <property type="term" value="P:riboflavin biosynthetic process"/>
    <property type="evidence" value="ECO:0007669"/>
    <property type="project" value="TreeGrafter"/>
</dbReference>
<dbReference type="AlphaFoldDB" id="A0A6P1B847"/>